<accession>A0A7J9K549</accession>
<gene>
    <name evidence="2" type="ORF">Goarm_004086</name>
</gene>
<reference evidence="2 3" key="1">
    <citation type="journal article" date="2019" name="Genome Biol. Evol.">
        <title>Insights into the evolution of the New World diploid cottons (Gossypium, subgenus Houzingenia) based on genome sequencing.</title>
        <authorList>
            <person name="Grover C.E."/>
            <person name="Arick M.A. 2nd"/>
            <person name="Thrash A."/>
            <person name="Conover J.L."/>
            <person name="Sanders W.S."/>
            <person name="Peterson D.G."/>
            <person name="Frelichowski J.E."/>
            <person name="Scheffler J.A."/>
            <person name="Scheffler B.E."/>
            <person name="Wendel J.F."/>
        </authorList>
    </citation>
    <scope>NUCLEOTIDE SEQUENCE [LARGE SCALE GENOMIC DNA]</scope>
    <source>
        <strain evidence="2">6</strain>
        <tissue evidence="2">Leaf</tissue>
    </source>
</reference>
<name>A0A7J9K549_9ROSI</name>
<organism evidence="2 3">
    <name type="scientific">Gossypium armourianum</name>
    <dbReference type="NCBI Taxonomy" id="34283"/>
    <lineage>
        <taxon>Eukaryota</taxon>
        <taxon>Viridiplantae</taxon>
        <taxon>Streptophyta</taxon>
        <taxon>Embryophyta</taxon>
        <taxon>Tracheophyta</taxon>
        <taxon>Spermatophyta</taxon>
        <taxon>Magnoliopsida</taxon>
        <taxon>eudicotyledons</taxon>
        <taxon>Gunneridae</taxon>
        <taxon>Pentapetalae</taxon>
        <taxon>rosids</taxon>
        <taxon>malvids</taxon>
        <taxon>Malvales</taxon>
        <taxon>Malvaceae</taxon>
        <taxon>Malvoideae</taxon>
        <taxon>Gossypium</taxon>
    </lineage>
</organism>
<keyword evidence="1" id="KW-1133">Transmembrane helix</keyword>
<proteinExistence type="predicted"/>
<keyword evidence="3" id="KW-1185">Reference proteome</keyword>
<dbReference type="Proteomes" id="UP000593575">
    <property type="component" value="Unassembled WGS sequence"/>
</dbReference>
<sequence>MGPIKGFKRRKKTADKKVVEHNVLPSSLGSQPQPLDWWDEFSNRISDILGIMQFVFVLCLPVMLRFSPALFVDGLS</sequence>
<comment type="caution">
    <text evidence="2">The sequence shown here is derived from an EMBL/GenBank/DDBJ whole genome shotgun (WGS) entry which is preliminary data.</text>
</comment>
<evidence type="ECO:0000256" key="1">
    <source>
        <dbReference type="SAM" id="Phobius"/>
    </source>
</evidence>
<dbReference type="EMBL" id="JABFAE010000011">
    <property type="protein sequence ID" value="MBA0841602.1"/>
    <property type="molecule type" value="Genomic_DNA"/>
</dbReference>
<protein>
    <submittedName>
        <fullName evidence="2">Uncharacterized protein</fullName>
    </submittedName>
</protein>
<evidence type="ECO:0000313" key="3">
    <source>
        <dbReference type="Proteomes" id="UP000593575"/>
    </source>
</evidence>
<dbReference type="AlphaFoldDB" id="A0A7J9K549"/>
<keyword evidence="1" id="KW-0812">Transmembrane</keyword>
<evidence type="ECO:0000313" key="2">
    <source>
        <dbReference type="EMBL" id="MBA0841602.1"/>
    </source>
</evidence>
<feature type="transmembrane region" description="Helical" evidence="1">
    <location>
        <begin position="48"/>
        <end position="66"/>
    </location>
</feature>
<keyword evidence="1" id="KW-0472">Membrane</keyword>